<evidence type="ECO:0000313" key="2">
    <source>
        <dbReference type="Proteomes" id="UP000494165"/>
    </source>
</evidence>
<keyword evidence="2" id="KW-1185">Reference proteome</keyword>
<protein>
    <submittedName>
        <fullName evidence="1">Uncharacterized protein</fullName>
    </submittedName>
</protein>
<organism evidence="1 2">
    <name type="scientific">Cloeon dipterum</name>
    <dbReference type="NCBI Taxonomy" id="197152"/>
    <lineage>
        <taxon>Eukaryota</taxon>
        <taxon>Metazoa</taxon>
        <taxon>Ecdysozoa</taxon>
        <taxon>Arthropoda</taxon>
        <taxon>Hexapoda</taxon>
        <taxon>Insecta</taxon>
        <taxon>Pterygota</taxon>
        <taxon>Palaeoptera</taxon>
        <taxon>Ephemeroptera</taxon>
        <taxon>Pisciforma</taxon>
        <taxon>Baetidae</taxon>
        <taxon>Cloeon</taxon>
    </lineage>
</organism>
<accession>A0A8S1CRI9</accession>
<gene>
    <name evidence="1" type="ORF">CLODIP_2_CD10726</name>
</gene>
<dbReference type="EMBL" id="CADEPI010000052">
    <property type="protein sequence ID" value="CAB3370455.1"/>
    <property type="molecule type" value="Genomic_DNA"/>
</dbReference>
<dbReference type="Proteomes" id="UP000494165">
    <property type="component" value="Unassembled WGS sequence"/>
</dbReference>
<proteinExistence type="predicted"/>
<dbReference type="AlphaFoldDB" id="A0A8S1CRI9"/>
<comment type="caution">
    <text evidence="1">The sequence shown here is derived from an EMBL/GenBank/DDBJ whole genome shotgun (WGS) entry which is preliminary data.</text>
</comment>
<reference evidence="1 2" key="1">
    <citation type="submission" date="2020-04" db="EMBL/GenBank/DDBJ databases">
        <authorList>
            <person name="Alioto T."/>
            <person name="Alioto T."/>
            <person name="Gomez Garrido J."/>
        </authorList>
    </citation>
    <scope>NUCLEOTIDE SEQUENCE [LARGE SCALE GENOMIC DNA]</scope>
</reference>
<name>A0A8S1CRI9_9INSE</name>
<evidence type="ECO:0000313" key="1">
    <source>
        <dbReference type="EMBL" id="CAB3370455.1"/>
    </source>
</evidence>
<sequence length="176" mass="19056">MADLRTECISTRVNAGVRQVGLELVRRPEPLTPAGQSFSSSSLEACTPNGANSAVLNLNFLPMKAMKDLHFDTEKECPKKYFLKRGMHAFFGQNEWPKIGHQIGKLIALHSCGWLAAEHLEVGAKANRGVSLSLGPPAIIVGLPRPPFLTLVLARGVSDNLVQVASQVPFLTSQSQ</sequence>